<protein>
    <submittedName>
        <fullName evidence="5">Efflux ABC transporter, ATP-binding protein</fullName>
    </submittedName>
</protein>
<dbReference type="Gene3D" id="3.40.50.300">
    <property type="entry name" value="P-loop containing nucleotide triphosphate hydrolases"/>
    <property type="match status" value="1"/>
</dbReference>
<dbReference type="InterPro" id="IPR003439">
    <property type="entry name" value="ABC_transporter-like_ATP-bd"/>
</dbReference>
<reference evidence="5" key="1">
    <citation type="submission" date="2020-02" db="EMBL/GenBank/DDBJ databases">
        <authorList>
            <person name="Meier V. D."/>
        </authorList>
    </citation>
    <scope>NUCLEOTIDE SEQUENCE</scope>
    <source>
        <strain evidence="5">AVDCRST_MAG86</strain>
    </source>
</reference>
<feature type="domain" description="ABC transporter" evidence="4">
    <location>
        <begin position="22"/>
        <end position="245"/>
    </location>
</feature>
<evidence type="ECO:0000256" key="2">
    <source>
        <dbReference type="ARBA" id="ARBA00022741"/>
    </source>
</evidence>
<dbReference type="PANTHER" id="PTHR42711">
    <property type="entry name" value="ABC TRANSPORTER ATP-BINDING PROTEIN"/>
    <property type="match status" value="1"/>
</dbReference>
<keyword evidence="1" id="KW-0813">Transport</keyword>
<dbReference type="CDD" id="cd03230">
    <property type="entry name" value="ABC_DR_subfamily_A"/>
    <property type="match status" value="1"/>
</dbReference>
<dbReference type="AlphaFoldDB" id="A0A6J4VKL2"/>
<organism evidence="5">
    <name type="scientific">uncultured Truepera sp</name>
    <dbReference type="NCBI Taxonomy" id="543023"/>
    <lineage>
        <taxon>Bacteria</taxon>
        <taxon>Thermotogati</taxon>
        <taxon>Deinococcota</taxon>
        <taxon>Deinococci</taxon>
        <taxon>Trueperales</taxon>
        <taxon>Trueperaceae</taxon>
        <taxon>Truepera</taxon>
        <taxon>environmental samples</taxon>
    </lineage>
</organism>
<evidence type="ECO:0000256" key="3">
    <source>
        <dbReference type="ARBA" id="ARBA00022840"/>
    </source>
</evidence>
<evidence type="ECO:0000256" key="1">
    <source>
        <dbReference type="ARBA" id="ARBA00022448"/>
    </source>
</evidence>
<dbReference type="EMBL" id="CADCWP010000248">
    <property type="protein sequence ID" value="CAA9580732.1"/>
    <property type="molecule type" value="Genomic_DNA"/>
</dbReference>
<dbReference type="GO" id="GO:0005524">
    <property type="term" value="F:ATP binding"/>
    <property type="evidence" value="ECO:0007669"/>
    <property type="project" value="UniProtKB-KW"/>
</dbReference>
<dbReference type="InterPro" id="IPR003593">
    <property type="entry name" value="AAA+_ATPase"/>
</dbReference>
<dbReference type="PROSITE" id="PS50893">
    <property type="entry name" value="ABC_TRANSPORTER_2"/>
    <property type="match status" value="1"/>
</dbReference>
<dbReference type="GO" id="GO:0016887">
    <property type="term" value="F:ATP hydrolysis activity"/>
    <property type="evidence" value="ECO:0007669"/>
    <property type="project" value="InterPro"/>
</dbReference>
<name>A0A6J4VKL2_9DEIN</name>
<proteinExistence type="predicted"/>
<dbReference type="Pfam" id="PF00005">
    <property type="entry name" value="ABC_tran"/>
    <property type="match status" value="1"/>
</dbReference>
<sequence length="315" mass="33542">MVSSSTLTTKPATTQPGPGEVAALQTVSKRYGSVTALTEVSLTLRAGEVLALLGPNGAGKTTAVSLLLGLARPDKGQVRLFGRAPQELASRVRVGVTLQLSGVPETLTVAEHLQLFASYYPHPLPLVDVLERTGLTGLERRLYGKLSGGQRQRLHLALALVGDPDLLALDEPTTGLDVGSRRALWDGVRGFIAQGKTVLLTTHYLEEADVLADRIVVLNEGRVVAEGTPAAIKERVAGRRVRFVTALPLELIQTLPGVQTVKRDGPATEVRVAEPEPLVRALLELDRTLTGLEVTGIGLEEAFLALTGQREKVAT</sequence>
<keyword evidence="2" id="KW-0547">Nucleotide-binding</keyword>
<keyword evidence="3 5" id="KW-0067">ATP-binding</keyword>
<dbReference type="PANTHER" id="PTHR42711:SF17">
    <property type="entry name" value="ABC TRANSPORTER ATP-BINDING PROTEIN"/>
    <property type="match status" value="1"/>
</dbReference>
<dbReference type="InterPro" id="IPR027417">
    <property type="entry name" value="P-loop_NTPase"/>
</dbReference>
<dbReference type="InterPro" id="IPR050763">
    <property type="entry name" value="ABC_transporter_ATP-binding"/>
</dbReference>
<dbReference type="SUPFAM" id="SSF52540">
    <property type="entry name" value="P-loop containing nucleoside triphosphate hydrolases"/>
    <property type="match status" value="1"/>
</dbReference>
<dbReference type="SMART" id="SM00382">
    <property type="entry name" value="AAA"/>
    <property type="match status" value="1"/>
</dbReference>
<gene>
    <name evidence="5" type="ORF">AVDCRST_MAG86-2761</name>
</gene>
<evidence type="ECO:0000259" key="4">
    <source>
        <dbReference type="PROSITE" id="PS50893"/>
    </source>
</evidence>
<accession>A0A6J4VKL2</accession>
<evidence type="ECO:0000313" key="5">
    <source>
        <dbReference type="EMBL" id="CAA9580732.1"/>
    </source>
</evidence>